<dbReference type="KEGG" id="cpas:Clopa_4305"/>
<keyword evidence="2" id="KW-0378">Hydrolase</keyword>
<dbReference type="InterPro" id="IPR006674">
    <property type="entry name" value="HD_domain"/>
</dbReference>
<dbReference type="GO" id="GO:0016787">
    <property type="term" value="F:hydrolase activity"/>
    <property type="evidence" value="ECO:0007669"/>
    <property type="project" value="UniProtKB-KW"/>
</dbReference>
<dbReference type="PATRIC" id="fig|86416.3.peg.4316"/>
<dbReference type="eggNOG" id="COG3481">
    <property type="taxonomic scope" value="Bacteria"/>
</dbReference>
<dbReference type="OrthoDB" id="357543at2"/>
<evidence type="ECO:0000313" key="3">
    <source>
        <dbReference type="Proteomes" id="UP000013523"/>
    </source>
</evidence>
<dbReference type="Proteomes" id="UP000013523">
    <property type="component" value="Chromosome"/>
</dbReference>
<reference evidence="2 3" key="1">
    <citation type="submission" date="2012-01" db="EMBL/GenBank/DDBJ databases">
        <title>Complete sequence of chromosome of Clostridium pasteurianum BC1.</title>
        <authorList>
            <consortium name="US DOE Joint Genome Institute"/>
            <person name="Lucas S."/>
            <person name="Han J."/>
            <person name="Lapidus A."/>
            <person name="Cheng J.-F."/>
            <person name="Goodwin L."/>
            <person name="Pitluck S."/>
            <person name="Peters L."/>
            <person name="Mikhailova N."/>
            <person name="Teshima H."/>
            <person name="Detter J.C."/>
            <person name="Han C."/>
            <person name="Tapia R."/>
            <person name="Land M."/>
            <person name="Hauser L."/>
            <person name="Kyrpides N."/>
            <person name="Ivanova N."/>
            <person name="Pagani I."/>
            <person name="Dunn J."/>
            <person name="Taghavi S."/>
            <person name="Francis A."/>
            <person name="van der Lelie D."/>
            <person name="Woyke T."/>
        </authorList>
    </citation>
    <scope>NUCLEOTIDE SEQUENCE [LARGE SCALE GENOMIC DNA]</scope>
    <source>
        <strain evidence="2 3">BC1</strain>
    </source>
</reference>
<dbReference type="RefSeq" id="WP_015617298.1">
    <property type="nucleotide sequence ID" value="NC_021182.1"/>
</dbReference>
<evidence type="ECO:0000313" key="2">
    <source>
        <dbReference type="EMBL" id="AGK99024.1"/>
    </source>
</evidence>
<sequence>MKDIKVVKEQILNLLSNVQKPGMDKLIMYLVASDFFVAPASTKYHGNYDGGLAEHSLNVYELLKEKNERFQLGLSEDTVVVTALLHDFCKINFYNKQTCWKKNDSNRWESYEGYKVQDDFPVGHGEKSVIMIQNFIRLTKQEILLIRWHMGNTEPKEMQMNLNNAWELFPAAVALHTADMEASYLLEQHIEPGQDSNQVKFSEVK</sequence>
<organism evidence="2 3">
    <name type="scientific">Clostridium pasteurianum BC1</name>
    <dbReference type="NCBI Taxonomy" id="86416"/>
    <lineage>
        <taxon>Bacteria</taxon>
        <taxon>Bacillati</taxon>
        <taxon>Bacillota</taxon>
        <taxon>Clostridia</taxon>
        <taxon>Eubacteriales</taxon>
        <taxon>Clostridiaceae</taxon>
        <taxon>Clostridium</taxon>
    </lineage>
</organism>
<feature type="domain" description="HD" evidence="1">
    <location>
        <begin position="53"/>
        <end position="154"/>
    </location>
</feature>
<proteinExistence type="predicted"/>
<keyword evidence="3" id="KW-1185">Reference proteome</keyword>
<dbReference type="HOGENOM" id="CLU_099360_1_0_9"/>
<dbReference type="AlphaFoldDB" id="R4KER7"/>
<dbReference type="InterPro" id="IPR003607">
    <property type="entry name" value="HD/PDEase_dom"/>
</dbReference>
<accession>R4KER7</accession>
<gene>
    <name evidence="2" type="ORF">Clopa_4305</name>
</gene>
<name>R4KER7_CLOPA</name>
<dbReference type="STRING" id="86416.Clopa_4305"/>
<dbReference type="EMBL" id="CP003261">
    <property type="protein sequence ID" value="AGK99024.1"/>
    <property type="molecule type" value="Genomic_DNA"/>
</dbReference>
<dbReference type="SUPFAM" id="SSF109604">
    <property type="entry name" value="HD-domain/PDEase-like"/>
    <property type="match status" value="1"/>
</dbReference>
<protein>
    <submittedName>
        <fullName evidence="2">Putative HD superfamily hydrolase</fullName>
    </submittedName>
</protein>
<evidence type="ECO:0000259" key="1">
    <source>
        <dbReference type="Pfam" id="PF01966"/>
    </source>
</evidence>
<dbReference type="Pfam" id="PF01966">
    <property type="entry name" value="HD"/>
    <property type="match status" value="1"/>
</dbReference>
<dbReference type="Gene3D" id="1.10.3210.10">
    <property type="entry name" value="Hypothetical protein af1432"/>
    <property type="match status" value="1"/>
</dbReference>
<dbReference type="CDD" id="cd00077">
    <property type="entry name" value="HDc"/>
    <property type="match status" value="1"/>
</dbReference>